<sequence length="46" mass="5337">MNMNGARHRHDGRRWKDRPLPDTATHTAGVEWTACMEKVYRAATIK</sequence>
<comment type="caution">
    <text evidence="2">The sequence shown here is derived from an EMBL/GenBank/DDBJ whole genome shotgun (WGS) entry which is preliminary data.</text>
</comment>
<feature type="region of interest" description="Disordered" evidence="1">
    <location>
        <begin position="1"/>
        <end position="26"/>
    </location>
</feature>
<feature type="compositionally biased region" description="Basic residues" evidence="1">
    <location>
        <begin position="1"/>
        <end position="16"/>
    </location>
</feature>
<protein>
    <submittedName>
        <fullName evidence="2">Uncharacterized protein</fullName>
    </submittedName>
</protein>
<gene>
    <name evidence="2" type="ORF">HMPREF9141_1243</name>
</gene>
<reference evidence="2 3" key="1">
    <citation type="submission" date="2011-01" db="EMBL/GenBank/DDBJ databases">
        <authorList>
            <person name="Muzny D."/>
            <person name="Qin X."/>
            <person name="Deng J."/>
            <person name="Jiang H."/>
            <person name="Liu Y."/>
            <person name="Qu J."/>
            <person name="Song X.-Z."/>
            <person name="Zhang L."/>
            <person name="Thornton R."/>
            <person name="Coyle M."/>
            <person name="Francisco L."/>
            <person name="Jackson L."/>
            <person name="Javaid M."/>
            <person name="Korchina V."/>
            <person name="Kovar C."/>
            <person name="Mata R."/>
            <person name="Mathew T."/>
            <person name="Ngo R."/>
            <person name="Nguyen L."/>
            <person name="Nguyen N."/>
            <person name="Okwuonu G."/>
            <person name="Ongeri F."/>
            <person name="Pham C."/>
            <person name="Simmons D."/>
            <person name="Wilczek-Boney K."/>
            <person name="Hale W."/>
            <person name="Jakkamsetti A."/>
            <person name="Pham P."/>
            <person name="Ruth R."/>
            <person name="San Lucas F."/>
            <person name="Warren J."/>
            <person name="Zhang J."/>
            <person name="Zhao Z."/>
            <person name="Zhou C."/>
            <person name="Zhu D."/>
            <person name="Lee S."/>
            <person name="Bess C."/>
            <person name="Blankenburg K."/>
            <person name="Forbes L."/>
            <person name="Fu Q."/>
            <person name="Gubbala S."/>
            <person name="Hirani K."/>
            <person name="Jayaseelan J.C."/>
            <person name="Lara F."/>
            <person name="Munidasa M."/>
            <person name="Palculict T."/>
            <person name="Patil S."/>
            <person name="Pu L.-L."/>
            <person name="Saada N."/>
            <person name="Tang L."/>
            <person name="Weissenberger G."/>
            <person name="Zhu Y."/>
            <person name="Hemphill L."/>
            <person name="Shang Y."/>
            <person name="Youmans B."/>
            <person name="Ayvaz T."/>
            <person name="Ross M."/>
            <person name="Santibanez J."/>
            <person name="Aqrawi P."/>
            <person name="Gross S."/>
            <person name="Joshi V."/>
            <person name="Fowler G."/>
            <person name="Nazareth L."/>
            <person name="Reid J."/>
            <person name="Worley K."/>
            <person name="Petrosino J."/>
            <person name="Highlander S."/>
            <person name="Gibbs R."/>
        </authorList>
    </citation>
    <scope>NUCLEOTIDE SEQUENCE [LARGE SCALE GENOMIC DNA]</scope>
    <source>
        <strain evidence="2 3">DSM 16608</strain>
    </source>
</reference>
<proteinExistence type="predicted"/>
<keyword evidence="3" id="KW-1185">Reference proteome</keyword>
<evidence type="ECO:0000313" key="3">
    <source>
        <dbReference type="Proteomes" id="UP000005697"/>
    </source>
</evidence>
<dbReference type="EMBL" id="AEWX01000017">
    <property type="protein sequence ID" value="EGC20303.1"/>
    <property type="molecule type" value="Genomic_DNA"/>
</dbReference>
<dbReference type="Proteomes" id="UP000005697">
    <property type="component" value="Unassembled WGS sequence"/>
</dbReference>
<dbReference type="STRING" id="888743.HMPREF9141_1243"/>
<evidence type="ECO:0000313" key="2">
    <source>
        <dbReference type="EMBL" id="EGC20303.1"/>
    </source>
</evidence>
<organism evidence="2 3">
    <name type="scientific">Prevotella multiformis DSM 16608</name>
    <dbReference type="NCBI Taxonomy" id="888743"/>
    <lineage>
        <taxon>Bacteria</taxon>
        <taxon>Pseudomonadati</taxon>
        <taxon>Bacteroidota</taxon>
        <taxon>Bacteroidia</taxon>
        <taxon>Bacteroidales</taxon>
        <taxon>Prevotellaceae</taxon>
        <taxon>Prevotella</taxon>
    </lineage>
</organism>
<dbReference type="HOGENOM" id="CLU_3187385_0_0_10"/>
<dbReference type="AlphaFoldDB" id="F0F6M1"/>
<evidence type="ECO:0000256" key="1">
    <source>
        <dbReference type="SAM" id="MobiDB-lite"/>
    </source>
</evidence>
<accession>F0F6M1</accession>
<name>F0F6M1_9BACT</name>